<comment type="caution">
    <text evidence="7">The sequence shown here is derived from an EMBL/GenBank/DDBJ whole genome shotgun (WGS) entry which is preliminary data.</text>
</comment>
<dbReference type="AlphaFoldDB" id="A0A553JKR6"/>
<evidence type="ECO:0000259" key="4">
    <source>
        <dbReference type="PROSITE" id="PS50113"/>
    </source>
</evidence>
<dbReference type="Pfam" id="PF08448">
    <property type="entry name" value="PAS_4"/>
    <property type="match status" value="1"/>
</dbReference>
<evidence type="ECO:0000256" key="3">
    <source>
        <dbReference type="SAM" id="Coils"/>
    </source>
</evidence>
<dbReference type="Gene3D" id="3.30.70.270">
    <property type="match status" value="1"/>
</dbReference>
<dbReference type="Gene3D" id="3.20.20.450">
    <property type="entry name" value="EAL domain"/>
    <property type="match status" value="1"/>
</dbReference>
<protein>
    <recommendedName>
        <fullName evidence="1">cyclic-guanylate-specific phosphodiesterase</fullName>
        <ecNumber evidence="1">3.1.4.52</ecNumber>
    </recommendedName>
</protein>
<organism evidence="7 8">
    <name type="scientific">Shewanella hanedai</name>
    <name type="common">Alteromonas hanedai</name>
    <dbReference type="NCBI Taxonomy" id="25"/>
    <lineage>
        <taxon>Bacteria</taxon>
        <taxon>Pseudomonadati</taxon>
        <taxon>Pseudomonadota</taxon>
        <taxon>Gammaproteobacteria</taxon>
        <taxon>Alteromonadales</taxon>
        <taxon>Shewanellaceae</taxon>
        <taxon>Shewanella</taxon>
    </lineage>
</organism>
<dbReference type="InterPro" id="IPR000160">
    <property type="entry name" value="GGDEF_dom"/>
</dbReference>
<dbReference type="PANTHER" id="PTHR44757">
    <property type="entry name" value="DIGUANYLATE CYCLASE DGCP"/>
    <property type="match status" value="1"/>
</dbReference>
<feature type="domain" description="PAC" evidence="4">
    <location>
        <begin position="102"/>
        <end position="154"/>
    </location>
</feature>
<dbReference type="Proteomes" id="UP000318126">
    <property type="component" value="Unassembled WGS sequence"/>
</dbReference>
<dbReference type="InterPro" id="IPR013656">
    <property type="entry name" value="PAS_4"/>
</dbReference>
<dbReference type="SMART" id="SM00052">
    <property type="entry name" value="EAL"/>
    <property type="match status" value="1"/>
</dbReference>
<dbReference type="Gene3D" id="3.30.450.20">
    <property type="entry name" value="PAS domain"/>
    <property type="match status" value="1"/>
</dbReference>
<dbReference type="Pfam" id="PF00990">
    <property type="entry name" value="GGDEF"/>
    <property type="match status" value="1"/>
</dbReference>
<evidence type="ECO:0000256" key="2">
    <source>
        <dbReference type="ARBA" id="ARBA00022636"/>
    </source>
</evidence>
<dbReference type="InterPro" id="IPR035919">
    <property type="entry name" value="EAL_sf"/>
</dbReference>
<dbReference type="EC" id="3.1.4.52" evidence="1"/>
<dbReference type="InterPro" id="IPR000014">
    <property type="entry name" value="PAS"/>
</dbReference>
<dbReference type="PROSITE" id="PS50113">
    <property type="entry name" value="PAC"/>
    <property type="match status" value="1"/>
</dbReference>
<dbReference type="CDD" id="cd00130">
    <property type="entry name" value="PAS"/>
    <property type="match status" value="1"/>
</dbReference>
<dbReference type="EMBL" id="VKGK01000023">
    <property type="protein sequence ID" value="TRY13045.1"/>
    <property type="molecule type" value="Genomic_DNA"/>
</dbReference>
<dbReference type="PROSITE" id="PS50883">
    <property type="entry name" value="EAL"/>
    <property type="match status" value="1"/>
</dbReference>
<gene>
    <name evidence="7" type="ORF">FN961_17405</name>
</gene>
<feature type="domain" description="EAL" evidence="5">
    <location>
        <begin position="332"/>
        <end position="585"/>
    </location>
</feature>
<name>A0A553JKR6_SHEHA</name>
<dbReference type="FunFam" id="3.20.20.450:FF:000001">
    <property type="entry name" value="Cyclic di-GMP phosphodiesterase yahA"/>
    <property type="match status" value="1"/>
</dbReference>
<dbReference type="SUPFAM" id="SSF141868">
    <property type="entry name" value="EAL domain-like"/>
    <property type="match status" value="1"/>
</dbReference>
<dbReference type="InterPro" id="IPR052155">
    <property type="entry name" value="Biofilm_reg_signaling"/>
</dbReference>
<dbReference type="NCBIfam" id="TIGR00254">
    <property type="entry name" value="GGDEF"/>
    <property type="match status" value="1"/>
</dbReference>
<evidence type="ECO:0000259" key="6">
    <source>
        <dbReference type="PROSITE" id="PS50887"/>
    </source>
</evidence>
<evidence type="ECO:0000259" key="5">
    <source>
        <dbReference type="PROSITE" id="PS50883"/>
    </source>
</evidence>
<dbReference type="CDD" id="cd01949">
    <property type="entry name" value="GGDEF"/>
    <property type="match status" value="1"/>
</dbReference>
<dbReference type="PROSITE" id="PS50887">
    <property type="entry name" value="GGDEF"/>
    <property type="match status" value="1"/>
</dbReference>
<dbReference type="InterPro" id="IPR035965">
    <property type="entry name" value="PAS-like_dom_sf"/>
</dbReference>
<keyword evidence="8" id="KW-1185">Reference proteome</keyword>
<reference evidence="8" key="1">
    <citation type="submission" date="2019-07" db="EMBL/GenBank/DDBJ databases">
        <title>Shewanella sp. YLB-08 draft genomic sequence.</title>
        <authorList>
            <person name="Yu L."/>
        </authorList>
    </citation>
    <scope>NUCLEOTIDE SEQUENCE [LARGE SCALE GENOMIC DNA]</scope>
    <source>
        <strain evidence="8">JCM 20706</strain>
    </source>
</reference>
<dbReference type="InterPro" id="IPR000700">
    <property type="entry name" value="PAS-assoc_C"/>
</dbReference>
<keyword evidence="2" id="KW-0973">c-di-GMP</keyword>
<sequence length="585" mass="66427">MPDGLKGPSSSELLSQAQNKLIEHLQASEKRYQDLVGHLRDVVFHLNLELKWTFLNQAWHGMSGYCIADSLGCDFADNFSPEDTLRCTKGFDDLLTKQIMEMSEEITFITADGEQRIFELSCRAVKDETGQFAGFAGILSDITERITAENKITFMAYHDALTGIANRRLLTEHLAKELTKPFQSLSSLLYIDLDNFKQVNDHFGHTIGDLLLCEVSDTLSEYIHDEEDLVARMGGDEFIIYFSDLGTNQTQATEKLAMVTEELRAQLSTPFPLGKLQIRVTSSIGVVILDRATMSHNDIFKYADAALYHSKNTGKNQVRFYDDELEQTERRRQQLEEELSQAIKNEEFLLYYQPQVDSSGTNILQAEVLLRWQHPKHGVVNPDEFVPHLEEYGLIIPVGKWVLKESCRQLRVWQLAGRSQLCLSINVSANQFSHPDFIPFVEQCLIEHQVLGKYIELELTESVAIHDIPSTIKKMNKLQELGIRIALDDFGTGYSSLSYLKHLPINTLKIDQSFVQGLPHDGYDAAIVETTMVMAHHLGLTVVAEGVENTIQLDFLKKQECHLYQGYLFSQPLNVDKFSKLILVD</sequence>
<evidence type="ECO:0000313" key="8">
    <source>
        <dbReference type="Proteomes" id="UP000318126"/>
    </source>
</evidence>
<evidence type="ECO:0000256" key="1">
    <source>
        <dbReference type="ARBA" id="ARBA00012282"/>
    </source>
</evidence>
<dbReference type="InterPro" id="IPR001633">
    <property type="entry name" value="EAL_dom"/>
</dbReference>
<dbReference type="OrthoDB" id="1316910at2"/>
<dbReference type="NCBIfam" id="TIGR00229">
    <property type="entry name" value="sensory_box"/>
    <property type="match status" value="1"/>
</dbReference>
<keyword evidence="3" id="KW-0175">Coiled coil</keyword>
<dbReference type="InterPro" id="IPR029787">
    <property type="entry name" value="Nucleotide_cyclase"/>
</dbReference>
<dbReference type="RefSeq" id="WP_144041452.1">
    <property type="nucleotide sequence ID" value="NZ_BMPL01000039.1"/>
</dbReference>
<proteinExistence type="predicted"/>
<dbReference type="SUPFAM" id="SSF55785">
    <property type="entry name" value="PYP-like sensor domain (PAS domain)"/>
    <property type="match status" value="1"/>
</dbReference>
<feature type="coiled-coil region" evidence="3">
    <location>
        <begin position="311"/>
        <end position="345"/>
    </location>
</feature>
<dbReference type="SMART" id="SM00267">
    <property type="entry name" value="GGDEF"/>
    <property type="match status" value="1"/>
</dbReference>
<dbReference type="CDD" id="cd01948">
    <property type="entry name" value="EAL"/>
    <property type="match status" value="1"/>
</dbReference>
<dbReference type="SUPFAM" id="SSF55073">
    <property type="entry name" value="Nucleotide cyclase"/>
    <property type="match status" value="1"/>
</dbReference>
<dbReference type="InterPro" id="IPR043128">
    <property type="entry name" value="Rev_trsase/Diguanyl_cyclase"/>
</dbReference>
<dbReference type="InterPro" id="IPR001610">
    <property type="entry name" value="PAC"/>
</dbReference>
<dbReference type="GO" id="GO:0071111">
    <property type="term" value="F:cyclic-guanylate-specific phosphodiesterase activity"/>
    <property type="evidence" value="ECO:0007669"/>
    <property type="project" value="UniProtKB-EC"/>
</dbReference>
<accession>A0A553JKR6</accession>
<feature type="domain" description="GGDEF" evidence="6">
    <location>
        <begin position="184"/>
        <end position="323"/>
    </location>
</feature>
<dbReference type="Pfam" id="PF00563">
    <property type="entry name" value="EAL"/>
    <property type="match status" value="1"/>
</dbReference>
<dbReference type="SMART" id="SM00086">
    <property type="entry name" value="PAC"/>
    <property type="match status" value="1"/>
</dbReference>
<dbReference type="PANTHER" id="PTHR44757:SF2">
    <property type="entry name" value="BIOFILM ARCHITECTURE MAINTENANCE PROTEIN MBAA"/>
    <property type="match status" value="1"/>
</dbReference>
<evidence type="ECO:0000313" key="7">
    <source>
        <dbReference type="EMBL" id="TRY13045.1"/>
    </source>
</evidence>